<evidence type="ECO:0000256" key="1">
    <source>
        <dbReference type="ARBA" id="ARBA00001187"/>
    </source>
</evidence>
<dbReference type="PANTHER" id="PTHR37016:SF2">
    <property type="entry name" value="NEUTRAL PROTEASE 2 HOMOLOG SNOG_02177"/>
    <property type="match status" value="1"/>
</dbReference>
<dbReference type="EC" id="3.4.24.39" evidence="15"/>
<evidence type="ECO:0000256" key="11">
    <source>
        <dbReference type="ARBA" id="ARBA00023049"/>
    </source>
</evidence>
<dbReference type="GO" id="GO:0004222">
    <property type="term" value="F:metalloendopeptidase activity"/>
    <property type="evidence" value="ECO:0007669"/>
    <property type="project" value="InterPro"/>
</dbReference>
<dbReference type="GO" id="GO:0046872">
    <property type="term" value="F:metal ion binding"/>
    <property type="evidence" value="ECO:0007669"/>
    <property type="project" value="UniProtKB-KW"/>
</dbReference>
<evidence type="ECO:0000256" key="12">
    <source>
        <dbReference type="ARBA" id="ARBA00023145"/>
    </source>
</evidence>
<dbReference type="OrthoDB" id="412874at2759"/>
<keyword evidence="11 15" id="KW-0482">Metalloprotease</keyword>
<evidence type="ECO:0000256" key="14">
    <source>
        <dbReference type="PIRSR" id="PIRSR601384-2"/>
    </source>
</evidence>
<keyword evidence="12" id="KW-0865">Zymogen</keyword>
<dbReference type="GO" id="GO:0006508">
    <property type="term" value="P:proteolysis"/>
    <property type="evidence" value="ECO:0007669"/>
    <property type="project" value="UniProtKB-KW"/>
</dbReference>
<keyword evidence="6 15" id="KW-0165">Cleavage on pair of basic residues</keyword>
<dbReference type="InterPro" id="IPR024079">
    <property type="entry name" value="MetalloPept_cat_dom_sf"/>
</dbReference>
<evidence type="ECO:0000256" key="7">
    <source>
        <dbReference type="ARBA" id="ARBA00022723"/>
    </source>
</evidence>
<dbReference type="SMART" id="SM01351">
    <property type="entry name" value="Aspzincin_M35"/>
    <property type="match status" value="1"/>
</dbReference>
<feature type="signal peptide" evidence="15">
    <location>
        <begin position="1"/>
        <end position="18"/>
    </location>
</feature>
<sequence>MKFFTGLSIATLASAVSAVSLNLNKRDTPLDVKLEMVGNTEVKATVTNNGESALKLYKAGSFLDSAAVEKAEIYSAESRVNFEGVRLRTLTSSLSEDAFQSIAAGETIEVTFDVGTTHDLSTGGAYDILAQGALPYAEADSTELSGALSYLSNKISATVDGAQASKVRRDFTKRAALQSDCTSTRGTATRTALTNCRSLALAASSAAVSGSSSKFSEYFKTTSSSTRSSVASTFSKVASECGSTTSGASDYYCTDVYGYCESNVLAYTIPSQSIVVNCPLYYSALPALTSSCHDQDQATTTLHEATHLTEIKGTDDLGYGYSAATSLSSSQALNNADSYALYANGMLQSPRLATYDSFLLTPFSSYLRWLLNATWVALWAANPLTRCSIPHPRDAEYTHFLFFSSLCTSVCI</sequence>
<evidence type="ECO:0000256" key="6">
    <source>
        <dbReference type="ARBA" id="ARBA00022685"/>
    </source>
</evidence>
<dbReference type="CDD" id="cd11008">
    <property type="entry name" value="M35_deuterolysin_like"/>
    <property type="match status" value="1"/>
</dbReference>
<keyword evidence="5 15" id="KW-0645">Protease</keyword>
<proteinExistence type="inferred from homology"/>
<accession>A0A1S8BL38</accession>
<feature type="binding site" evidence="14">
    <location>
        <position position="307"/>
    </location>
    <ligand>
        <name>Zn(2+)</name>
        <dbReference type="ChEBI" id="CHEBI:29105"/>
        <note>catalytic</note>
    </ligand>
</feature>
<comment type="subcellular location">
    <subcellularLocation>
        <location evidence="2 15">Secreted</location>
    </subcellularLocation>
</comment>
<keyword evidence="10 14" id="KW-0862">Zinc</keyword>
<evidence type="ECO:0000313" key="18">
    <source>
        <dbReference type="Proteomes" id="UP000190776"/>
    </source>
</evidence>
<evidence type="ECO:0000256" key="2">
    <source>
        <dbReference type="ARBA" id="ARBA00004613"/>
    </source>
</evidence>
<evidence type="ECO:0000256" key="8">
    <source>
        <dbReference type="ARBA" id="ARBA00022729"/>
    </source>
</evidence>
<dbReference type="Gene3D" id="2.60.40.2970">
    <property type="match status" value="1"/>
</dbReference>
<dbReference type="InterPro" id="IPR001384">
    <property type="entry name" value="Peptidase_M35"/>
</dbReference>
<dbReference type="Pfam" id="PF02102">
    <property type="entry name" value="Peptidase_M35"/>
    <property type="match status" value="1"/>
</dbReference>
<feature type="binding site" evidence="14">
    <location>
        <position position="303"/>
    </location>
    <ligand>
        <name>Zn(2+)</name>
        <dbReference type="ChEBI" id="CHEBI:29105"/>
        <note>catalytic</note>
    </ligand>
</feature>
<evidence type="ECO:0000256" key="4">
    <source>
        <dbReference type="ARBA" id="ARBA00022525"/>
    </source>
</evidence>
<gene>
    <name evidence="17" type="ORF">BK809_0008062</name>
</gene>
<dbReference type="PANTHER" id="PTHR37016">
    <property type="match status" value="1"/>
</dbReference>
<protein>
    <recommendedName>
        <fullName evidence="15">Neutral protease 2</fullName>
        <ecNumber evidence="15">3.4.24.39</ecNumber>
    </recommendedName>
    <alternativeName>
        <fullName evidence="15">Deuterolysin</fullName>
    </alternativeName>
</protein>
<comment type="cofactor">
    <cofactor evidence="14 15">
        <name>Zn(2+)</name>
        <dbReference type="ChEBI" id="CHEBI:29105"/>
    </cofactor>
    <text evidence="14 15">Binds 1 zinc ion per subunit.</text>
</comment>
<comment type="caution">
    <text evidence="17">The sequence shown here is derived from an EMBL/GenBank/DDBJ whole genome shotgun (WGS) entry which is preliminary data.</text>
</comment>
<keyword evidence="9 15" id="KW-0378">Hydrolase</keyword>
<evidence type="ECO:0000256" key="9">
    <source>
        <dbReference type="ARBA" id="ARBA00022801"/>
    </source>
</evidence>
<dbReference type="SUPFAM" id="SSF55486">
    <property type="entry name" value="Metalloproteases ('zincins'), catalytic domain"/>
    <property type="match status" value="1"/>
</dbReference>
<keyword evidence="8 15" id="KW-0732">Signal</keyword>
<comment type="catalytic activity">
    <reaction evidence="1 15">
        <text>Preferential cleavage of bonds with hydrophobic residues in P1'. Also 3-Asn-|-Gln-4 and 8-Gly-|-Ser-9 bonds in insulin B chain.</text>
        <dbReference type="EC" id="3.4.24.39"/>
    </reaction>
</comment>
<organism evidence="17 18">
    <name type="scientific">Diplodia seriata</name>
    <dbReference type="NCBI Taxonomy" id="420778"/>
    <lineage>
        <taxon>Eukaryota</taxon>
        <taxon>Fungi</taxon>
        <taxon>Dikarya</taxon>
        <taxon>Ascomycota</taxon>
        <taxon>Pezizomycotina</taxon>
        <taxon>Dothideomycetes</taxon>
        <taxon>Dothideomycetes incertae sedis</taxon>
        <taxon>Botryosphaeriales</taxon>
        <taxon>Botryosphaeriaceae</taxon>
        <taxon>Diplodia</taxon>
    </lineage>
</organism>
<evidence type="ECO:0000259" key="16">
    <source>
        <dbReference type="SMART" id="SM01351"/>
    </source>
</evidence>
<evidence type="ECO:0000256" key="10">
    <source>
        <dbReference type="ARBA" id="ARBA00022833"/>
    </source>
</evidence>
<dbReference type="InterPro" id="IPR050414">
    <property type="entry name" value="Fungal_M35_metalloproteases"/>
</dbReference>
<dbReference type="STRING" id="420778.A0A1S8BL38"/>
<reference evidence="17 18" key="1">
    <citation type="submission" date="2017-01" db="EMBL/GenBank/DDBJ databases">
        <title>Draft genome sequence of Diplodia seriata F98.1, a fungal species involved in grapevine trunk diseases.</title>
        <authorList>
            <person name="Robert-Siegwald G."/>
            <person name="Vallet J."/>
            <person name="Abou-Mansour E."/>
            <person name="Xu J."/>
            <person name="Rey P."/>
            <person name="Bertsch C."/>
            <person name="Rego C."/>
            <person name="Larignon P."/>
            <person name="Fontaine F."/>
            <person name="Lebrun M.-H."/>
        </authorList>
    </citation>
    <scope>NUCLEOTIDE SEQUENCE [LARGE SCALE GENOMIC DNA]</scope>
    <source>
        <strain evidence="17 18">F98.1</strain>
    </source>
</reference>
<feature type="chain" id="PRO_5011830202" description="Neutral protease 2" evidence="15">
    <location>
        <begin position="19"/>
        <end position="412"/>
    </location>
</feature>
<dbReference type="GO" id="GO:0005576">
    <property type="term" value="C:extracellular region"/>
    <property type="evidence" value="ECO:0007669"/>
    <property type="project" value="UniProtKB-SubCell"/>
</dbReference>
<comment type="similarity">
    <text evidence="3 15">Belongs to the peptidase M35 family.</text>
</comment>
<evidence type="ECO:0000256" key="13">
    <source>
        <dbReference type="PIRSR" id="PIRSR601384-1"/>
    </source>
</evidence>
<feature type="active site" evidence="13">
    <location>
        <position position="304"/>
    </location>
</feature>
<feature type="domain" description="Lysine-specific metallo-endopeptidase" evidence="16">
    <location>
        <begin position="205"/>
        <end position="344"/>
    </location>
</feature>
<dbReference type="Gene3D" id="3.40.390.10">
    <property type="entry name" value="Collagenase (Catalytic Domain)"/>
    <property type="match status" value="1"/>
</dbReference>
<dbReference type="PRINTS" id="PR00768">
    <property type="entry name" value="DEUTEROLYSIN"/>
</dbReference>
<keyword evidence="4 15" id="KW-0964">Secreted</keyword>
<dbReference type="EMBL" id="MSZU01000076">
    <property type="protein sequence ID" value="OMP87968.1"/>
    <property type="molecule type" value="Genomic_DNA"/>
</dbReference>
<evidence type="ECO:0000256" key="5">
    <source>
        <dbReference type="ARBA" id="ARBA00022670"/>
    </source>
</evidence>
<keyword evidence="7 14" id="KW-0479">Metal-binding</keyword>
<dbReference type="AlphaFoldDB" id="A0A1S8BL38"/>
<comment type="function">
    <text evidence="15">Secreted metalloproteinase that allows assimilation of proteinaceous substrates. Shows high activities on basic nuclear substrates such as histone and protamine.</text>
</comment>
<name>A0A1S8BL38_9PEZI</name>
<evidence type="ECO:0000313" key="17">
    <source>
        <dbReference type="EMBL" id="OMP87968.1"/>
    </source>
</evidence>
<evidence type="ECO:0000256" key="3">
    <source>
        <dbReference type="ARBA" id="ARBA00010279"/>
    </source>
</evidence>
<evidence type="ECO:0000256" key="15">
    <source>
        <dbReference type="RuleBase" id="RU361126"/>
    </source>
</evidence>
<dbReference type="Proteomes" id="UP000190776">
    <property type="component" value="Unassembled WGS sequence"/>
</dbReference>
<dbReference type="InterPro" id="IPR029463">
    <property type="entry name" value="Lys_MEP"/>
</dbReference>
<feature type="binding site" evidence="14">
    <location>
        <position position="316"/>
    </location>
    <ligand>
        <name>Zn(2+)</name>
        <dbReference type="ChEBI" id="CHEBI:29105"/>
        <note>catalytic</note>
    </ligand>
</feature>